<evidence type="ECO:0000256" key="1">
    <source>
        <dbReference type="ARBA" id="ARBA00001946"/>
    </source>
</evidence>
<organism evidence="5 6">
    <name type="scientific">Hirsutella minnesotensis 3608</name>
    <dbReference type="NCBI Taxonomy" id="1043627"/>
    <lineage>
        <taxon>Eukaryota</taxon>
        <taxon>Fungi</taxon>
        <taxon>Dikarya</taxon>
        <taxon>Ascomycota</taxon>
        <taxon>Pezizomycotina</taxon>
        <taxon>Sordariomycetes</taxon>
        <taxon>Hypocreomycetidae</taxon>
        <taxon>Hypocreales</taxon>
        <taxon>Ophiocordycipitaceae</taxon>
        <taxon>Hirsutella</taxon>
    </lineage>
</organism>
<dbReference type="SFLD" id="SFLDS00005">
    <property type="entry name" value="Isoprenoid_Synthase_Type_I"/>
    <property type="match status" value="1"/>
</dbReference>
<evidence type="ECO:0000313" key="6">
    <source>
        <dbReference type="Proteomes" id="UP000054481"/>
    </source>
</evidence>
<dbReference type="InterPro" id="IPR034686">
    <property type="entry name" value="Terpene_cyclase-like_2"/>
</dbReference>
<name>A0A0F7ZM41_9HYPO</name>
<gene>
    <name evidence="5" type="ORF">HIM_08931</name>
</gene>
<dbReference type="PANTHER" id="PTHR35201">
    <property type="entry name" value="TERPENE SYNTHASE"/>
    <property type="match status" value="1"/>
</dbReference>
<evidence type="ECO:0000256" key="4">
    <source>
        <dbReference type="RuleBase" id="RU366034"/>
    </source>
</evidence>
<reference evidence="5 6" key="1">
    <citation type="journal article" date="2014" name="Genome Biol. Evol.">
        <title>Comparative genomics and transcriptomics analyses reveal divergent lifestyle features of nematode endoparasitic fungus Hirsutella minnesotensis.</title>
        <authorList>
            <person name="Lai Y."/>
            <person name="Liu K."/>
            <person name="Zhang X."/>
            <person name="Zhang X."/>
            <person name="Li K."/>
            <person name="Wang N."/>
            <person name="Shu C."/>
            <person name="Wu Y."/>
            <person name="Wang C."/>
            <person name="Bushley K.E."/>
            <person name="Xiang M."/>
            <person name="Liu X."/>
        </authorList>
    </citation>
    <scope>NUCLEOTIDE SEQUENCE [LARGE SCALE GENOMIC DNA]</scope>
    <source>
        <strain evidence="5 6">3608</strain>
    </source>
</reference>
<dbReference type="EMBL" id="KQ030566">
    <property type="protein sequence ID" value="KJZ71670.1"/>
    <property type="molecule type" value="Genomic_DNA"/>
</dbReference>
<keyword evidence="4" id="KW-0479">Metal-binding</keyword>
<comment type="similarity">
    <text evidence="2 4">Belongs to the terpene synthase family.</text>
</comment>
<dbReference type="EC" id="4.2.3.-" evidence="4"/>
<keyword evidence="6" id="KW-1185">Reference proteome</keyword>
<dbReference type="InterPro" id="IPR008949">
    <property type="entry name" value="Isoprenoid_synthase_dom_sf"/>
</dbReference>
<dbReference type="GO" id="GO:0008299">
    <property type="term" value="P:isoprenoid biosynthetic process"/>
    <property type="evidence" value="ECO:0007669"/>
    <property type="project" value="UniProtKB-ARBA"/>
</dbReference>
<dbReference type="SFLD" id="SFLDG01020">
    <property type="entry name" value="Terpene_Cyclase_Like_2"/>
    <property type="match status" value="1"/>
</dbReference>
<accession>A0A0F7ZM41</accession>
<dbReference type="GO" id="GO:0046872">
    <property type="term" value="F:metal ion binding"/>
    <property type="evidence" value="ECO:0007669"/>
    <property type="project" value="UniProtKB-KW"/>
</dbReference>
<evidence type="ECO:0000256" key="2">
    <source>
        <dbReference type="ARBA" id="ARBA00006333"/>
    </source>
</evidence>
<comment type="cofactor">
    <cofactor evidence="1 4">
        <name>Mg(2+)</name>
        <dbReference type="ChEBI" id="CHEBI:18420"/>
    </cofactor>
</comment>
<dbReference type="PANTHER" id="PTHR35201:SF4">
    <property type="entry name" value="BETA-PINACENE SYNTHASE-RELATED"/>
    <property type="match status" value="1"/>
</dbReference>
<dbReference type="GO" id="GO:0010333">
    <property type="term" value="F:terpene synthase activity"/>
    <property type="evidence" value="ECO:0007669"/>
    <property type="project" value="InterPro"/>
</dbReference>
<dbReference type="OrthoDB" id="2861623at2759"/>
<evidence type="ECO:0000256" key="3">
    <source>
        <dbReference type="ARBA" id="ARBA00022842"/>
    </source>
</evidence>
<dbReference type="Gene3D" id="1.10.600.10">
    <property type="entry name" value="Farnesyl Diphosphate Synthase"/>
    <property type="match status" value="1"/>
</dbReference>
<proteinExistence type="inferred from homology"/>
<dbReference type="SUPFAM" id="SSF48576">
    <property type="entry name" value="Terpenoid synthases"/>
    <property type="match status" value="1"/>
</dbReference>
<keyword evidence="3 4" id="KW-0460">Magnesium</keyword>
<dbReference type="Pfam" id="PF19086">
    <property type="entry name" value="Terpene_syn_C_2"/>
    <property type="match status" value="1"/>
</dbReference>
<dbReference type="AlphaFoldDB" id="A0A0F7ZM41"/>
<sequence length="368" mass="42142">MAFVENFDEAQDLAQELDGKHVRVPNLKIRFSDWPAETNVNLEKLRPVVDRMIESIVTDDGKLEAYKNCDFGLLASLWYPRAGWEELQIGAAFLVWVFIWDDEIDLAETEIASSKDETRRYCEKSLAYMHGVLDLDTINHAINPVSPYACLTVFGKFGRGLAKLADLAQRKRVYRELELYVSHVAIEQERQQDGKVPSTVEYIDMRMRTAGVTPSTACNEAMNSVQLPAWVVDSKEMRTIWEETTMLCLIINDFYSIEKEMASGTLQNLVSVMYHWNKARNMDLVVSDIMGMLEASRESFEKAFRVLDAKTKNNEQLNNDMRVCVGNCRTFVTGLIEWSLRSGRYKMYRYLQKDGSVDITLKNSSISG</sequence>
<protein>
    <recommendedName>
        <fullName evidence="4">Terpene synthase</fullName>
        <ecNumber evidence="4">4.2.3.-</ecNumber>
    </recommendedName>
</protein>
<keyword evidence="4" id="KW-0456">Lyase</keyword>
<evidence type="ECO:0000313" key="5">
    <source>
        <dbReference type="EMBL" id="KJZ71670.1"/>
    </source>
</evidence>
<dbReference type="Proteomes" id="UP000054481">
    <property type="component" value="Unassembled WGS sequence"/>
</dbReference>